<feature type="region of interest" description="Disordered" evidence="1">
    <location>
        <begin position="1"/>
        <end position="25"/>
    </location>
</feature>
<dbReference type="SUPFAM" id="SSF109854">
    <property type="entry name" value="DinB/YfiT-like putative metalloenzymes"/>
    <property type="match status" value="1"/>
</dbReference>
<sequence>MVRRLTLDAHADKYATPPPTDGRDVTGLVPDAVAEVLDIAESWLGWDQRPIHRHGNAWTPHKAIRRVADHLLDHLAEIECRLAGLPSPPDEWHGRMVTTDADFARFTEVDLDEATSRLTRLAACYRARLTGLDAARLDDRPAAETWSLREVVHHVANVAYYANAVGRL</sequence>
<evidence type="ECO:0008006" key="4">
    <source>
        <dbReference type="Google" id="ProtNLM"/>
    </source>
</evidence>
<evidence type="ECO:0000313" key="2">
    <source>
        <dbReference type="EMBL" id="MFC5008668.1"/>
    </source>
</evidence>
<keyword evidence="3" id="KW-1185">Reference proteome</keyword>
<comment type="caution">
    <text evidence="2">The sequence shown here is derived from an EMBL/GenBank/DDBJ whole genome shotgun (WGS) entry which is preliminary data.</text>
</comment>
<gene>
    <name evidence="2" type="ORF">ACFPIJ_63995</name>
</gene>
<dbReference type="Gene3D" id="1.20.120.450">
    <property type="entry name" value="dinb family like domain"/>
    <property type="match status" value="1"/>
</dbReference>
<reference evidence="3" key="1">
    <citation type="journal article" date="2019" name="Int. J. Syst. Evol. Microbiol.">
        <title>The Global Catalogue of Microorganisms (GCM) 10K type strain sequencing project: providing services to taxonomists for standard genome sequencing and annotation.</title>
        <authorList>
            <consortium name="The Broad Institute Genomics Platform"/>
            <consortium name="The Broad Institute Genome Sequencing Center for Infectious Disease"/>
            <person name="Wu L."/>
            <person name="Ma J."/>
        </authorList>
    </citation>
    <scope>NUCLEOTIDE SEQUENCE [LARGE SCALE GENOMIC DNA]</scope>
    <source>
        <strain evidence="3">CGMCC 4.7152</strain>
    </source>
</reference>
<dbReference type="InterPro" id="IPR034660">
    <property type="entry name" value="DinB/YfiT-like"/>
</dbReference>
<dbReference type="Proteomes" id="UP001595912">
    <property type="component" value="Unassembled WGS sequence"/>
</dbReference>
<name>A0ABV9WJJ5_9ACTN</name>
<accession>A0ABV9WJJ5</accession>
<evidence type="ECO:0000313" key="3">
    <source>
        <dbReference type="Proteomes" id="UP001595912"/>
    </source>
</evidence>
<dbReference type="EMBL" id="JBHSIU010000131">
    <property type="protein sequence ID" value="MFC5008668.1"/>
    <property type="molecule type" value="Genomic_DNA"/>
</dbReference>
<protein>
    <recommendedName>
        <fullName evidence="4">DinB-like domain-containing protein</fullName>
    </recommendedName>
</protein>
<dbReference type="RefSeq" id="WP_380129355.1">
    <property type="nucleotide sequence ID" value="NZ_JBHSIU010000131.1"/>
</dbReference>
<evidence type="ECO:0000256" key="1">
    <source>
        <dbReference type="SAM" id="MobiDB-lite"/>
    </source>
</evidence>
<organism evidence="2 3">
    <name type="scientific">Dactylosporangium cerinum</name>
    <dbReference type="NCBI Taxonomy" id="1434730"/>
    <lineage>
        <taxon>Bacteria</taxon>
        <taxon>Bacillati</taxon>
        <taxon>Actinomycetota</taxon>
        <taxon>Actinomycetes</taxon>
        <taxon>Micromonosporales</taxon>
        <taxon>Micromonosporaceae</taxon>
        <taxon>Dactylosporangium</taxon>
    </lineage>
</organism>
<proteinExistence type="predicted"/>
<feature type="compositionally biased region" description="Basic and acidic residues" evidence="1">
    <location>
        <begin position="1"/>
        <end position="13"/>
    </location>
</feature>